<name>A0A4R9JYS3_9LEPT</name>
<dbReference type="Pfam" id="PF07695">
    <property type="entry name" value="7TMR-DISM_7TM"/>
    <property type="match status" value="1"/>
</dbReference>
<dbReference type="GO" id="GO:0000155">
    <property type="term" value="F:phosphorelay sensor kinase activity"/>
    <property type="evidence" value="ECO:0007669"/>
    <property type="project" value="InterPro"/>
</dbReference>
<dbReference type="InterPro" id="IPR005467">
    <property type="entry name" value="His_kinase_dom"/>
</dbReference>
<evidence type="ECO:0000256" key="3">
    <source>
        <dbReference type="ARBA" id="ARBA00022553"/>
    </source>
</evidence>
<protein>
    <recommendedName>
        <fullName evidence="2">histidine kinase</fullName>
        <ecNumber evidence="2">2.7.13.3</ecNumber>
    </recommendedName>
</protein>
<dbReference type="CDD" id="cd00082">
    <property type="entry name" value="HisKA"/>
    <property type="match status" value="1"/>
</dbReference>
<dbReference type="PRINTS" id="PR00344">
    <property type="entry name" value="BCTRLSENSOR"/>
</dbReference>
<dbReference type="Pfam" id="PF02518">
    <property type="entry name" value="HATPase_c"/>
    <property type="match status" value="1"/>
</dbReference>
<dbReference type="SMART" id="SM00388">
    <property type="entry name" value="HisKA"/>
    <property type="match status" value="1"/>
</dbReference>
<dbReference type="Gene3D" id="3.30.565.10">
    <property type="entry name" value="Histidine kinase-like ATPase, C-terminal domain"/>
    <property type="match status" value="1"/>
</dbReference>
<dbReference type="EC" id="2.7.13.3" evidence="2"/>
<dbReference type="Gene3D" id="2.60.120.260">
    <property type="entry name" value="Galactose-binding domain-like"/>
    <property type="match status" value="1"/>
</dbReference>
<evidence type="ECO:0000313" key="7">
    <source>
        <dbReference type="EMBL" id="TGL57864.1"/>
    </source>
</evidence>
<dbReference type="PROSITE" id="PS50109">
    <property type="entry name" value="HIS_KIN"/>
    <property type="match status" value="1"/>
</dbReference>
<feature type="transmembrane region" description="Helical" evidence="5">
    <location>
        <begin position="249"/>
        <end position="265"/>
    </location>
</feature>
<evidence type="ECO:0000256" key="2">
    <source>
        <dbReference type="ARBA" id="ARBA00012438"/>
    </source>
</evidence>
<evidence type="ECO:0000259" key="6">
    <source>
        <dbReference type="PROSITE" id="PS50109"/>
    </source>
</evidence>
<feature type="transmembrane region" description="Helical" evidence="5">
    <location>
        <begin position="219"/>
        <end position="237"/>
    </location>
</feature>
<proteinExistence type="predicted"/>
<dbReference type="SUPFAM" id="SSF47384">
    <property type="entry name" value="Homodimeric domain of signal transducing histidine kinase"/>
    <property type="match status" value="1"/>
</dbReference>
<dbReference type="InterPro" id="IPR003018">
    <property type="entry name" value="GAF"/>
</dbReference>
<dbReference type="InterPro" id="IPR003594">
    <property type="entry name" value="HATPase_dom"/>
</dbReference>
<dbReference type="InterPro" id="IPR011623">
    <property type="entry name" value="7TMR_DISM_rcpt_extracell_dom1"/>
</dbReference>
<dbReference type="InterPro" id="IPR029016">
    <property type="entry name" value="GAF-like_dom_sf"/>
</dbReference>
<dbReference type="RefSeq" id="WP_135623882.1">
    <property type="nucleotide sequence ID" value="NZ_RQGD01000034.1"/>
</dbReference>
<dbReference type="SUPFAM" id="SSF55781">
    <property type="entry name" value="GAF domain-like"/>
    <property type="match status" value="3"/>
</dbReference>
<evidence type="ECO:0000256" key="5">
    <source>
        <dbReference type="SAM" id="Phobius"/>
    </source>
</evidence>
<dbReference type="Proteomes" id="UP000297693">
    <property type="component" value="Unassembled WGS sequence"/>
</dbReference>
<evidence type="ECO:0000256" key="4">
    <source>
        <dbReference type="SAM" id="Coils"/>
    </source>
</evidence>
<gene>
    <name evidence="7" type="ORF">EHQ58_10670</name>
</gene>
<keyword evidence="5" id="KW-0812">Transmembrane</keyword>
<feature type="transmembrane region" description="Helical" evidence="5">
    <location>
        <begin position="318"/>
        <end position="337"/>
    </location>
</feature>
<keyword evidence="8" id="KW-1185">Reference proteome</keyword>
<dbReference type="Gene3D" id="3.30.450.40">
    <property type="match status" value="3"/>
</dbReference>
<dbReference type="InterPro" id="IPR003661">
    <property type="entry name" value="HisK_dim/P_dom"/>
</dbReference>
<reference evidence="7" key="1">
    <citation type="journal article" date="2019" name="PLoS Negl. Trop. Dis.">
        <title>Revisiting the worldwide diversity of Leptospira species in the environment.</title>
        <authorList>
            <person name="Vincent A.T."/>
            <person name="Schiettekatte O."/>
            <person name="Bourhy P."/>
            <person name="Veyrier F.J."/>
            <person name="Picardeau M."/>
        </authorList>
    </citation>
    <scope>NUCLEOTIDE SEQUENCE [LARGE SCALE GENOMIC DNA]</scope>
    <source>
        <strain evidence="7">201702476</strain>
    </source>
</reference>
<dbReference type="SMART" id="SM00065">
    <property type="entry name" value="GAF"/>
    <property type="match status" value="3"/>
</dbReference>
<dbReference type="InterPro" id="IPR004358">
    <property type="entry name" value="Sig_transdc_His_kin-like_C"/>
</dbReference>
<evidence type="ECO:0000313" key="8">
    <source>
        <dbReference type="Proteomes" id="UP000297693"/>
    </source>
</evidence>
<dbReference type="Pfam" id="PF01590">
    <property type="entry name" value="GAF"/>
    <property type="match status" value="2"/>
</dbReference>
<dbReference type="SMART" id="SM00387">
    <property type="entry name" value="HATPase_c"/>
    <property type="match status" value="1"/>
</dbReference>
<sequence length="1342" mass="153246">MSWRYFLLFFCILIIKCQDTGSNHQNKPIPIVQKGILDLRTWDLQNDGYVPLNGNWQFYWKEFVEPASFSSPKVQLEPTFIQVPGIWNGHLVGADNGIDAANEGSPVGGKGYATYRLQIRMPTSITSNSSHVALKIMAQNSSYRLYVNGDLYSEIGKVSAQENESIPAFYTQVIPILKTSNSYDIVFHISNYDQAKGGLWNKIFFGEEKKLTQIRNNNLFLDLFLFGALTLMGFYHLGLYNLRRKDASTLYFGIFCLLMAIRVVMTGEKFLYTLFPNIPLSIDLQIDYISVYMGGPILLHFVHLVLPNGLPNQIRKGLYSISGFFTLMLFVLPSYYFSMTLPIVEIILLIIIFAIIYIMVDSILKKIEGAKSFFIGFSVFASIAINDVLHDNYFIQTGYYAPYGFLIFIFSQSFVLSKRFANSMNQVEDLSQNLEKKVEQRTEELQESKKEIESLNSFLRHINSFSDLDTIFIEISKYIHSKYGINGTLLFLPDENHEFLYPFKAFSYIKLSDDKNDYLLNQKFPMKEREGGMLYKTFQRRKPIYLSHLRKFEYEIDKDFVETLSIKSVLYVPLLIQNECVGIYSFSNLSEPMKLNRNEIFSISNLCIQIAGSVNTNHLLKQVARAKKVAEKQKNEIEMLNEFSKKINENFNLDEILDLVGEYITKNFNISHYLLWRLTENEKELYPYKGTFSEKIPRENIKIFLDLKIPTQEDHGIHAMVCKNKRNVFLRGMKRNRKSESKTENYIQKLLDFESILIVPLVIQNKVIGTMDFSDYSEKMVLTKEDIGKISIFCEQIAGVIHASILFQKIEKAKKETESLNLLVKSLNDKLDLDLIMEKVSNYVSDNYAIQNIGLYTVDPDHKNISLFSSTFPDYVTDIEKKIIFDTKIPIQVELGAHAFTYKTKKYFFIANAQSKRVLKSASPEELYVIHKFNINSFMLMPLLLNNEVIGILDFSNYSSQLKLTKEDISKISILVEQLAGIIHGSNLFKQVQKEKEKAIHAREETERALADLKASQDQLIESEKLAALGQLVAGIAHEINTPIGAIKATASNLKDSLADILRDSPKLIRVLDEALIALAEELILTSEPESSLSAKELRIRKKDLIIKLKNLSVSDADEIADLLANLGISEINERYLPLWRHHKVDEIIRFIASFTGLKAKSDNINIAVEKTVKIIYALKAYTNKDNGGTKREINLHEGIETVLTIYHNYLKQGIEVVREFGDLPKVLCFESDINQIWTNLTFNAIQAMGGKGKLTIRSWKESEKDNQPAQIRIQFEDSGTGIPKPVQSKIFDAFYTTKREGEGSGMGLFIVKQIVDKHSGSIKVESDPGKTLFTVSLPVGE</sequence>
<keyword evidence="4" id="KW-0175">Coiled coil</keyword>
<dbReference type="InterPro" id="IPR036097">
    <property type="entry name" value="HisK_dim/P_sf"/>
</dbReference>
<feature type="coiled-coil region" evidence="4">
    <location>
        <begin position="989"/>
        <end position="1023"/>
    </location>
</feature>
<dbReference type="EMBL" id="RQGD01000034">
    <property type="protein sequence ID" value="TGL57864.1"/>
    <property type="molecule type" value="Genomic_DNA"/>
</dbReference>
<dbReference type="OrthoDB" id="9797605at2"/>
<feature type="coiled-coil region" evidence="4">
    <location>
        <begin position="420"/>
        <end position="455"/>
    </location>
</feature>
<keyword evidence="3" id="KW-0597">Phosphoprotein</keyword>
<feature type="transmembrane region" description="Helical" evidence="5">
    <location>
        <begin position="285"/>
        <end position="306"/>
    </location>
</feature>
<dbReference type="Gene3D" id="1.10.287.130">
    <property type="match status" value="1"/>
</dbReference>
<dbReference type="PANTHER" id="PTHR43065">
    <property type="entry name" value="SENSOR HISTIDINE KINASE"/>
    <property type="match status" value="1"/>
</dbReference>
<organism evidence="7 8">
    <name type="scientific">Leptospira ognonensis</name>
    <dbReference type="NCBI Taxonomy" id="2484945"/>
    <lineage>
        <taxon>Bacteria</taxon>
        <taxon>Pseudomonadati</taxon>
        <taxon>Spirochaetota</taxon>
        <taxon>Spirochaetia</taxon>
        <taxon>Leptospirales</taxon>
        <taxon>Leptospiraceae</taxon>
        <taxon>Leptospira</taxon>
    </lineage>
</organism>
<feature type="coiled-coil region" evidence="4">
    <location>
        <begin position="620"/>
        <end position="650"/>
    </location>
</feature>
<evidence type="ECO:0000256" key="1">
    <source>
        <dbReference type="ARBA" id="ARBA00000085"/>
    </source>
</evidence>
<dbReference type="PANTHER" id="PTHR43065:SF48">
    <property type="entry name" value="HISTIDINE KINASE"/>
    <property type="match status" value="1"/>
</dbReference>
<accession>A0A4R9JYS3</accession>
<dbReference type="InterPro" id="IPR008979">
    <property type="entry name" value="Galactose-bd-like_sf"/>
</dbReference>
<comment type="catalytic activity">
    <reaction evidence="1">
        <text>ATP + protein L-histidine = ADP + protein N-phospho-L-histidine.</text>
        <dbReference type="EC" id="2.7.13.3"/>
    </reaction>
</comment>
<keyword evidence="5" id="KW-1133">Transmembrane helix</keyword>
<feature type="transmembrane region" description="Helical" evidence="5">
    <location>
        <begin position="401"/>
        <end position="417"/>
    </location>
</feature>
<feature type="domain" description="Histidine kinase" evidence="6">
    <location>
        <begin position="1035"/>
        <end position="1342"/>
    </location>
</feature>
<keyword evidence="5" id="KW-0472">Membrane</keyword>
<dbReference type="SUPFAM" id="SSF55874">
    <property type="entry name" value="ATPase domain of HSP90 chaperone/DNA topoisomerase II/histidine kinase"/>
    <property type="match status" value="1"/>
</dbReference>
<dbReference type="InterPro" id="IPR036890">
    <property type="entry name" value="HATPase_C_sf"/>
</dbReference>
<dbReference type="SUPFAM" id="SSF49785">
    <property type="entry name" value="Galactose-binding domain-like"/>
    <property type="match status" value="1"/>
</dbReference>
<feature type="transmembrane region" description="Helical" evidence="5">
    <location>
        <begin position="343"/>
        <end position="360"/>
    </location>
</feature>
<comment type="caution">
    <text evidence="7">The sequence shown here is derived from an EMBL/GenBank/DDBJ whole genome shotgun (WGS) entry which is preliminary data.</text>
</comment>